<protein>
    <recommendedName>
        <fullName evidence="4">DDE-1 domain-containing protein</fullName>
    </recommendedName>
</protein>
<feature type="compositionally biased region" description="Polar residues" evidence="1">
    <location>
        <begin position="34"/>
        <end position="49"/>
    </location>
</feature>
<feature type="compositionally biased region" description="Polar residues" evidence="1">
    <location>
        <begin position="58"/>
        <end position="67"/>
    </location>
</feature>
<name>A0ABD3ETD5_9STRA</name>
<evidence type="ECO:0000313" key="3">
    <source>
        <dbReference type="Proteomes" id="UP001632037"/>
    </source>
</evidence>
<reference evidence="2 3" key="1">
    <citation type="submission" date="2024-09" db="EMBL/GenBank/DDBJ databases">
        <title>Genome sequencing and assembly of Phytophthora oleae, isolate VK10A, causative agent of rot of olive drupes.</title>
        <authorList>
            <person name="Conti Taguali S."/>
            <person name="Riolo M."/>
            <person name="La Spada F."/>
            <person name="Cacciola S.O."/>
            <person name="Dionisio G."/>
        </authorList>
    </citation>
    <scope>NUCLEOTIDE SEQUENCE [LARGE SCALE GENOMIC DNA]</scope>
    <source>
        <strain evidence="2 3">VK10A</strain>
    </source>
</reference>
<accession>A0ABD3ETD5</accession>
<dbReference type="AlphaFoldDB" id="A0ABD3ETD5"/>
<evidence type="ECO:0000256" key="1">
    <source>
        <dbReference type="SAM" id="MobiDB-lite"/>
    </source>
</evidence>
<evidence type="ECO:0000313" key="2">
    <source>
        <dbReference type="EMBL" id="KAL3657606.1"/>
    </source>
</evidence>
<proteinExistence type="predicted"/>
<sequence length="118" mass="12968">METAWLMDEIENYIPGTDGGTESDGEPDLEDDVSPTQPAELQQDYTNKMCNDDKAPDQSPTSTTTARQVDVVKVPMPKRRGNSRVTLKQLMQAKLTPGPDRLALYQLLESDVAAVLCA</sequence>
<organism evidence="2 3">
    <name type="scientific">Phytophthora oleae</name>
    <dbReference type="NCBI Taxonomy" id="2107226"/>
    <lineage>
        <taxon>Eukaryota</taxon>
        <taxon>Sar</taxon>
        <taxon>Stramenopiles</taxon>
        <taxon>Oomycota</taxon>
        <taxon>Peronosporomycetes</taxon>
        <taxon>Peronosporales</taxon>
        <taxon>Peronosporaceae</taxon>
        <taxon>Phytophthora</taxon>
    </lineage>
</organism>
<evidence type="ECO:0008006" key="4">
    <source>
        <dbReference type="Google" id="ProtNLM"/>
    </source>
</evidence>
<feature type="region of interest" description="Disordered" evidence="1">
    <location>
        <begin position="1"/>
        <end position="68"/>
    </location>
</feature>
<feature type="compositionally biased region" description="Acidic residues" evidence="1">
    <location>
        <begin position="21"/>
        <end position="33"/>
    </location>
</feature>
<gene>
    <name evidence="2" type="ORF">V7S43_017410</name>
</gene>
<comment type="caution">
    <text evidence="2">The sequence shown here is derived from an EMBL/GenBank/DDBJ whole genome shotgun (WGS) entry which is preliminary data.</text>
</comment>
<keyword evidence="3" id="KW-1185">Reference proteome</keyword>
<dbReference type="Proteomes" id="UP001632037">
    <property type="component" value="Unassembled WGS sequence"/>
</dbReference>
<dbReference type="EMBL" id="JBIMZQ010000062">
    <property type="protein sequence ID" value="KAL3657606.1"/>
    <property type="molecule type" value="Genomic_DNA"/>
</dbReference>